<dbReference type="HOGENOM" id="CLU_111599_0_0_11"/>
<name>A0A066YIA9_9ACTN</name>
<keyword evidence="2" id="KW-1185">Reference proteome</keyword>
<dbReference type="eggNOG" id="COG2105">
    <property type="taxonomic scope" value="Bacteria"/>
</dbReference>
<dbReference type="AlphaFoldDB" id="A0A066YIA9"/>
<organism evidence="1 2">
    <name type="scientific">Kitasatospora cheerisanensis KCTC 2395</name>
    <dbReference type="NCBI Taxonomy" id="1348663"/>
    <lineage>
        <taxon>Bacteria</taxon>
        <taxon>Bacillati</taxon>
        <taxon>Actinomycetota</taxon>
        <taxon>Actinomycetes</taxon>
        <taxon>Kitasatosporales</taxon>
        <taxon>Streptomycetaceae</taxon>
        <taxon>Kitasatospora</taxon>
    </lineage>
</organism>
<dbReference type="RefSeq" id="WP_035869260.1">
    <property type="nucleotide sequence ID" value="NZ_KK853997.1"/>
</dbReference>
<proteinExistence type="predicted"/>
<reference evidence="1 2" key="1">
    <citation type="submission" date="2014-05" db="EMBL/GenBank/DDBJ databases">
        <title>Draft Genome Sequence of Kitasatospora cheerisanensis KCTC 2395.</title>
        <authorList>
            <person name="Nam D.H."/>
        </authorList>
    </citation>
    <scope>NUCLEOTIDE SEQUENCE [LARGE SCALE GENOMIC DNA]</scope>
    <source>
        <strain evidence="1 2">KCTC 2395</strain>
    </source>
</reference>
<evidence type="ECO:0008006" key="3">
    <source>
        <dbReference type="Google" id="ProtNLM"/>
    </source>
</evidence>
<evidence type="ECO:0000313" key="2">
    <source>
        <dbReference type="Proteomes" id="UP000027178"/>
    </source>
</evidence>
<comment type="caution">
    <text evidence="1">The sequence shown here is derived from an EMBL/GenBank/DDBJ whole genome shotgun (WGS) entry which is preliminary data.</text>
</comment>
<protein>
    <recommendedName>
        <fullName evidence="3">Histone deacetylase</fullName>
    </recommendedName>
</protein>
<accession>A0A066YIA9</accession>
<evidence type="ECO:0000313" key="1">
    <source>
        <dbReference type="EMBL" id="KDN81193.1"/>
    </source>
</evidence>
<gene>
    <name evidence="1" type="ORF">KCH_70040</name>
</gene>
<dbReference type="Proteomes" id="UP000027178">
    <property type="component" value="Unassembled WGS sequence"/>
</dbReference>
<dbReference type="PATRIC" id="fig|1348663.4.peg.6777"/>
<sequence>MNETPPAARRPQALPGTPLPWTSVWYAAYGSNMHAVRLGCYIAGGRPPGCGRTYPGCRDRTLPARTVPLLLPGTLYFAFESLTWGGAMGLYDPAPAGEMPARAYLVTAGQFADIAAQEMHREPGIDLDLGRAVTTGRDRLGPGRYETLVCAGTLDGIPVLTFTCPWTLADAELNPPTPAYLANFASGLAESHGWTLEQSAAYLATRPGAAGHWSPATVVETLAAL</sequence>
<dbReference type="Gene3D" id="3.10.490.10">
    <property type="entry name" value="Gamma-glutamyl cyclotransferase-like"/>
    <property type="match status" value="1"/>
</dbReference>
<dbReference type="EMBL" id="JNBY01000149">
    <property type="protein sequence ID" value="KDN81193.1"/>
    <property type="molecule type" value="Genomic_DNA"/>
</dbReference>